<keyword evidence="7 11" id="KW-0472">Membrane</keyword>
<evidence type="ECO:0000313" key="14">
    <source>
        <dbReference type="Proteomes" id="UP000582182"/>
    </source>
</evidence>
<evidence type="ECO:0000256" key="3">
    <source>
        <dbReference type="ARBA" id="ARBA00022692"/>
    </source>
</evidence>
<evidence type="ECO:0000256" key="9">
    <source>
        <dbReference type="ARBA" id="ARBA00023224"/>
    </source>
</evidence>
<feature type="transmembrane region" description="Helical" evidence="11">
    <location>
        <begin position="201"/>
        <end position="223"/>
    </location>
</feature>
<dbReference type="InterPro" id="IPR000276">
    <property type="entry name" value="GPCR_Rhodpsn"/>
</dbReference>
<keyword evidence="14" id="KW-1185">Reference proteome</keyword>
<dbReference type="InterPro" id="IPR000725">
    <property type="entry name" value="Olfact_rcpt"/>
</dbReference>
<comment type="subcellular location">
    <subcellularLocation>
        <location evidence="1 11">Cell membrane</location>
        <topology evidence="1 11">Multi-pass membrane protein</topology>
    </subcellularLocation>
</comment>
<dbReference type="PRINTS" id="PR00245">
    <property type="entry name" value="OLFACTORYR"/>
</dbReference>
<comment type="caution">
    <text evidence="13">The sequence shown here is derived from an EMBL/GenBank/DDBJ whole genome shotgun (WGS) entry which is preliminary data.</text>
</comment>
<evidence type="ECO:0000256" key="6">
    <source>
        <dbReference type="ARBA" id="ARBA00023040"/>
    </source>
</evidence>
<dbReference type="Gene3D" id="1.20.1070.10">
    <property type="entry name" value="Rhodopsin 7-helix transmembrane proteins"/>
    <property type="match status" value="1"/>
</dbReference>
<dbReference type="PROSITE" id="PS00237">
    <property type="entry name" value="G_PROTEIN_RECEP_F1_1"/>
    <property type="match status" value="1"/>
</dbReference>
<keyword evidence="6 10" id="KW-0297">G-protein coupled receptor</keyword>
<feature type="transmembrane region" description="Helical" evidence="11">
    <location>
        <begin position="235"/>
        <end position="257"/>
    </location>
</feature>
<feature type="transmembrane region" description="Helical" evidence="11">
    <location>
        <begin position="138"/>
        <end position="161"/>
    </location>
</feature>
<evidence type="ECO:0000256" key="2">
    <source>
        <dbReference type="ARBA" id="ARBA00022475"/>
    </source>
</evidence>
<dbReference type="FunFam" id="1.20.1070.10:FF:000015">
    <property type="entry name" value="Olfactory receptor"/>
    <property type="match status" value="1"/>
</dbReference>
<feature type="non-terminal residue" evidence="13">
    <location>
        <position position="307"/>
    </location>
</feature>
<feature type="transmembrane region" description="Helical" evidence="11">
    <location>
        <begin position="20"/>
        <end position="44"/>
    </location>
</feature>
<keyword evidence="3 10" id="KW-0812">Transmembrane</keyword>
<dbReference type="GO" id="GO:0004930">
    <property type="term" value="F:G protein-coupled receptor activity"/>
    <property type="evidence" value="ECO:0007669"/>
    <property type="project" value="UniProtKB-KW"/>
</dbReference>
<evidence type="ECO:0000256" key="10">
    <source>
        <dbReference type="RuleBase" id="RU000688"/>
    </source>
</evidence>
<feature type="transmembrane region" description="Helical" evidence="11">
    <location>
        <begin position="95"/>
        <end position="117"/>
    </location>
</feature>
<keyword evidence="11" id="KW-0716">Sensory transduction</keyword>
<feature type="domain" description="G-protein coupled receptors family 1 profile" evidence="12">
    <location>
        <begin position="38"/>
        <end position="287"/>
    </location>
</feature>
<proteinExistence type="inferred from homology"/>
<dbReference type="InterPro" id="IPR017452">
    <property type="entry name" value="GPCR_Rhodpsn_7TM"/>
</dbReference>
<evidence type="ECO:0000256" key="4">
    <source>
        <dbReference type="ARBA" id="ARBA00022725"/>
    </source>
</evidence>
<keyword evidence="9 10" id="KW-0807">Transducer</keyword>
<dbReference type="GO" id="GO:0005886">
    <property type="term" value="C:plasma membrane"/>
    <property type="evidence" value="ECO:0007669"/>
    <property type="project" value="UniProtKB-SubCell"/>
</dbReference>
<dbReference type="Pfam" id="PF13853">
    <property type="entry name" value="7tm_4"/>
    <property type="match status" value="1"/>
</dbReference>
<feature type="non-terminal residue" evidence="13">
    <location>
        <position position="1"/>
    </location>
</feature>
<evidence type="ECO:0000259" key="12">
    <source>
        <dbReference type="PROSITE" id="PS50262"/>
    </source>
</evidence>
<dbReference type="OrthoDB" id="6145535at2759"/>
<dbReference type="AlphaFoldDB" id="A0A7L3L0H9"/>
<dbReference type="PROSITE" id="PS50262">
    <property type="entry name" value="G_PROTEIN_RECEP_F1_2"/>
    <property type="match status" value="1"/>
</dbReference>
<sequence>PNLTKVSEFILLGVFENFHLQGLSITVLLCLYLTAVLSNLLVILATIVHPPLHNPMYFFICNLAILDLIVISSVLPKMLENLILDKNTISFEGCVAQVCIFTFSGSTELILLTVMAYDRYLAIHQPLHYAAMMSKGTCITLMAALWGTSAINSLINTILVAQLDFCGPNLVQNFLCEVPPLLALSCSSTYLNEIMTSMADVILGMGNFLLVILSYCFIIITVLKIRGSAGKWKAFSTCSSHLIVAGLFYSTIIYTYIQPMSAPVEKKSKPVSILYTLVTPTLNPLIYTLRNKVIKEAFCKILSFHRT</sequence>
<keyword evidence="2 11" id="KW-1003">Cell membrane</keyword>
<reference evidence="13 14" key="1">
    <citation type="submission" date="2019-09" db="EMBL/GenBank/DDBJ databases">
        <title>Bird 10,000 Genomes (B10K) Project - Family phase.</title>
        <authorList>
            <person name="Zhang G."/>
        </authorList>
    </citation>
    <scope>NUCLEOTIDE SEQUENCE [LARGE SCALE GENOMIC DNA]</scope>
    <source>
        <strain evidence="13">B10K-DU-029-46</strain>
    </source>
</reference>
<organism evidence="13 14">
    <name type="scientific">Turnix velox</name>
    <name type="common">Little buttonquail</name>
    <dbReference type="NCBI Taxonomy" id="2529409"/>
    <lineage>
        <taxon>Eukaryota</taxon>
        <taxon>Metazoa</taxon>
        <taxon>Chordata</taxon>
        <taxon>Craniata</taxon>
        <taxon>Vertebrata</taxon>
        <taxon>Euteleostomi</taxon>
        <taxon>Archelosauria</taxon>
        <taxon>Archosauria</taxon>
        <taxon>Dinosauria</taxon>
        <taxon>Saurischia</taxon>
        <taxon>Theropoda</taxon>
        <taxon>Coelurosauria</taxon>
        <taxon>Aves</taxon>
        <taxon>Neognathae</taxon>
        <taxon>Neoaves</taxon>
        <taxon>Charadriiformes</taxon>
        <taxon>Turnicidae</taxon>
        <taxon>Turnix</taxon>
    </lineage>
</organism>
<evidence type="ECO:0000256" key="11">
    <source>
        <dbReference type="RuleBase" id="RU363047"/>
    </source>
</evidence>
<dbReference type="PRINTS" id="PR00237">
    <property type="entry name" value="GPCRRHODOPSN"/>
</dbReference>
<protein>
    <recommendedName>
        <fullName evidence="11">Olfactory receptor</fullName>
    </recommendedName>
</protein>
<accession>A0A7L3L0H9</accession>
<keyword evidence="5 11" id="KW-1133">Transmembrane helix</keyword>
<evidence type="ECO:0000256" key="8">
    <source>
        <dbReference type="ARBA" id="ARBA00023170"/>
    </source>
</evidence>
<keyword evidence="4 11" id="KW-0552">Olfaction</keyword>
<dbReference type="PANTHER" id="PTHR26452">
    <property type="entry name" value="OLFACTORY RECEPTOR"/>
    <property type="match status" value="1"/>
</dbReference>
<feature type="transmembrane region" description="Helical" evidence="11">
    <location>
        <begin position="56"/>
        <end position="75"/>
    </location>
</feature>
<evidence type="ECO:0000313" key="13">
    <source>
        <dbReference type="EMBL" id="NXU47362.1"/>
    </source>
</evidence>
<dbReference type="Proteomes" id="UP000582182">
    <property type="component" value="Unassembled WGS sequence"/>
</dbReference>
<keyword evidence="8 10" id="KW-0675">Receptor</keyword>
<dbReference type="SUPFAM" id="SSF81321">
    <property type="entry name" value="Family A G protein-coupled receptor-like"/>
    <property type="match status" value="1"/>
</dbReference>
<dbReference type="InterPro" id="IPR050516">
    <property type="entry name" value="Olfactory_GPCR"/>
</dbReference>
<evidence type="ECO:0000256" key="5">
    <source>
        <dbReference type="ARBA" id="ARBA00022989"/>
    </source>
</evidence>
<dbReference type="EMBL" id="VZTY01000848">
    <property type="protein sequence ID" value="NXU47362.1"/>
    <property type="molecule type" value="Genomic_DNA"/>
</dbReference>
<evidence type="ECO:0000256" key="7">
    <source>
        <dbReference type="ARBA" id="ARBA00023136"/>
    </source>
</evidence>
<comment type="similarity">
    <text evidence="10">Belongs to the G-protein coupled receptor 1 family.</text>
</comment>
<evidence type="ECO:0000256" key="1">
    <source>
        <dbReference type="ARBA" id="ARBA00004651"/>
    </source>
</evidence>
<gene>
    <name evidence="13" type="primary">Or13a1</name>
    <name evidence="13" type="ORF">TURVEL_R13560</name>
</gene>
<name>A0A7L3L0H9_9CHAR</name>
<dbReference type="GO" id="GO:0004984">
    <property type="term" value="F:olfactory receptor activity"/>
    <property type="evidence" value="ECO:0007669"/>
    <property type="project" value="InterPro"/>
</dbReference>